<organism evidence="2 3">
    <name type="scientific">Halalkalibacter nanhaiisediminis</name>
    <dbReference type="NCBI Taxonomy" id="688079"/>
    <lineage>
        <taxon>Bacteria</taxon>
        <taxon>Bacillati</taxon>
        <taxon>Bacillota</taxon>
        <taxon>Bacilli</taxon>
        <taxon>Bacillales</taxon>
        <taxon>Bacillaceae</taxon>
        <taxon>Halalkalibacter</taxon>
    </lineage>
</organism>
<evidence type="ECO:0000313" key="2">
    <source>
        <dbReference type="EMBL" id="TWI58032.1"/>
    </source>
</evidence>
<dbReference type="Proteomes" id="UP000315711">
    <property type="component" value="Unassembled WGS sequence"/>
</dbReference>
<reference evidence="2 3" key="1">
    <citation type="journal article" date="2015" name="Stand. Genomic Sci.">
        <title>Genomic Encyclopedia of Bacterial and Archaeal Type Strains, Phase III: the genomes of soil and plant-associated and newly described type strains.</title>
        <authorList>
            <person name="Whitman W.B."/>
            <person name="Woyke T."/>
            <person name="Klenk H.P."/>
            <person name="Zhou Y."/>
            <person name="Lilburn T.G."/>
            <person name="Beck B.J."/>
            <person name="De Vos P."/>
            <person name="Vandamme P."/>
            <person name="Eisen J.A."/>
            <person name="Garrity G."/>
            <person name="Hugenholtz P."/>
            <person name="Kyrpides N.C."/>
        </authorList>
    </citation>
    <scope>NUCLEOTIDE SEQUENCE [LARGE SCALE GENOMIC DNA]</scope>
    <source>
        <strain evidence="2 3">CGMCC 1.10116</strain>
    </source>
</reference>
<dbReference type="AlphaFoldDB" id="A0A562QMQ1"/>
<protein>
    <submittedName>
        <fullName evidence="2">Uncharacterized protein</fullName>
    </submittedName>
</protein>
<feature type="transmembrane region" description="Helical" evidence="1">
    <location>
        <begin position="9"/>
        <end position="30"/>
    </location>
</feature>
<keyword evidence="1" id="KW-0472">Membrane</keyword>
<sequence>MIAYAKQRLVYSSIKVLFTELSFVVYYGSIGYERLWAELKTIIQSLVISFVIHLIYIVGTVGVGYIKTRNYKPDIDNKWDNIETLQNEVSFGMVGSPLFFLFTFIGVALICAIIIISYRMFIG</sequence>
<feature type="transmembrane region" description="Helical" evidence="1">
    <location>
        <begin position="98"/>
        <end position="121"/>
    </location>
</feature>
<accession>A0A562QMQ1</accession>
<comment type="caution">
    <text evidence="2">The sequence shown here is derived from an EMBL/GenBank/DDBJ whole genome shotgun (WGS) entry which is preliminary data.</text>
</comment>
<evidence type="ECO:0000256" key="1">
    <source>
        <dbReference type="SAM" id="Phobius"/>
    </source>
</evidence>
<evidence type="ECO:0000313" key="3">
    <source>
        <dbReference type="Proteomes" id="UP000315711"/>
    </source>
</evidence>
<name>A0A562QMQ1_9BACI</name>
<dbReference type="EMBL" id="VLKZ01000003">
    <property type="protein sequence ID" value="TWI58032.1"/>
    <property type="molecule type" value="Genomic_DNA"/>
</dbReference>
<keyword evidence="1" id="KW-0812">Transmembrane</keyword>
<gene>
    <name evidence="2" type="ORF">IQ10_01363</name>
</gene>
<keyword evidence="3" id="KW-1185">Reference proteome</keyword>
<keyword evidence="1" id="KW-1133">Transmembrane helix</keyword>
<proteinExistence type="predicted"/>
<feature type="transmembrane region" description="Helical" evidence="1">
    <location>
        <begin position="42"/>
        <end position="66"/>
    </location>
</feature>